<dbReference type="InterPro" id="IPR017853">
    <property type="entry name" value="GH"/>
</dbReference>
<evidence type="ECO:0000256" key="1">
    <source>
        <dbReference type="ARBA" id="ARBA00007806"/>
    </source>
</evidence>
<evidence type="ECO:0000256" key="3">
    <source>
        <dbReference type="ARBA" id="ARBA00023295"/>
    </source>
</evidence>
<dbReference type="STRING" id="1302250.GCA_001313225_02967"/>
<keyword evidence="3 4" id="KW-0326">Glycosidase</keyword>
<organism evidence="9 10">
    <name type="scientific">Secundilactobacillus silagei JCM 19001</name>
    <dbReference type="NCBI Taxonomy" id="1302250"/>
    <lineage>
        <taxon>Bacteria</taxon>
        <taxon>Bacillati</taxon>
        <taxon>Bacillota</taxon>
        <taxon>Bacilli</taxon>
        <taxon>Lactobacillales</taxon>
        <taxon>Lactobacillaceae</taxon>
        <taxon>Secundilactobacillus</taxon>
    </lineage>
</organism>
<dbReference type="RefSeq" id="WP_089136190.1">
    <property type="nucleotide sequence ID" value="NZ_BCMG01000002.1"/>
</dbReference>
<dbReference type="OrthoDB" id="176168at2"/>
<dbReference type="InterPro" id="IPR030458">
    <property type="entry name" value="Glyco_hydro_31_AS"/>
</dbReference>
<dbReference type="Pfam" id="PF21365">
    <property type="entry name" value="Glyco_hydro_31_3rd"/>
    <property type="match status" value="1"/>
</dbReference>
<evidence type="ECO:0000259" key="6">
    <source>
        <dbReference type="Pfam" id="PF13802"/>
    </source>
</evidence>
<dbReference type="AlphaFoldDB" id="A0A1Z5IFM0"/>
<dbReference type="InterPro" id="IPR000322">
    <property type="entry name" value="Glyco_hydro_31_TIM"/>
</dbReference>
<evidence type="ECO:0000313" key="10">
    <source>
        <dbReference type="Proteomes" id="UP000198402"/>
    </source>
</evidence>
<name>A0A1Z5IFM0_9LACO</name>
<evidence type="ECO:0000259" key="8">
    <source>
        <dbReference type="Pfam" id="PF21365"/>
    </source>
</evidence>
<keyword evidence="10" id="KW-1185">Reference proteome</keyword>
<dbReference type="Pfam" id="PF17137">
    <property type="entry name" value="DUF5110"/>
    <property type="match status" value="1"/>
</dbReference>
<dbReference type="CDD" id="cd14752">
    <property type="entry name" value="GH31_N"/>
    <property type="match status" value="1"/>
</dbReference>
<feature type="domain" description="Glycosyl hydrolase family 31 C-terminal" evidence="8">
    <location>
        <begin position="586"/>
        <end position="670"/>
    </location>
</feature>
<dbReference type="Pfam" id="PF13802">
    <property type="entry name" value="Gal_mutarotas_2"/>
    <property type="match status" value="1"/>
</dbReference>
<feature type="domain" description="DUF5110" evidence="7">
    <location>
        <begin position="689"/>
        <end position="750"/>
    </location>
</feature>
<dbReference type="Gene3D" id="3.20.20.80">
    <property type="entry name" value="Glycosidases"/>
    <property type="match status" value="2"/>
</dbReference>
<accession>A0A1Z5IFM0</accession>
<evidence type="ECO:0000256" key="4">
    <source>
        <dbReference type="RuleBase" id="RU361185"/>
    </source>
</evidence>
<feature type="domain" description="Glycoside hydrolase family 31 N-terminal" evidence="6">
    <location>
        <begin position="24"/>
        <end position="212"/>
    </location>
</feature>
<dbReference type="PANTHER" id="PTHR22762:SF120">
    <property type="entry name" value="HETEROGLYCAN GLUCOSIDASE 1"/>
    <property type="match status" value="1"/>
</dbReference>
<dbReference type="InterPro" id="IPR013780">
    <property type="entry name" value="Glyco_hydro_b"/>
</dbReference>
<dbReference type="SUPFAM" id="SSF74650">
    <property type="entry name" value="Galactose mutarotase-like"/>
    <property type="match status" value="1"/>
</dbReference>
<dbReference type="InterPro" id="IPR033403">
    <property type="entry name" value="DUF5110"/>
</dbReference>
<dbReference type="GO" id="GO:0005975">
    <property type="term" value="P:carbohydrate metabolic process"/>
    <property type="evidence" value="ECO:0007669"/>
    <property type="project" value="InterPro"/>
</dbReference>
<dbReference type="InterPro" id="IPR025887">
    <property type="entry name" value="Glyco_hydro_31_N_dom"/>
</dbReference>
<dbReference type="EMBL" id="BCMG01000002">
    <property type="protein sequence ID" value="GAX00449.1"/>
    <property type="molecule type" value="Genomic_DNA"/>
</dbReference>
<comment type="caution">
    <text evidence="9">The sequence shown here is derived from an EMBL/GenBank/DDBJ whole genome shotgun (WGS) entry which is preliminary data.</text>
</comment>
<dbReference type="SUPFAM" id="SSF51011">
    <property type="entry name" value="Glycosyl hydrolase domain"/>
    <property type="match status" value="1"/>
</dbReference>
<proteinExistence type="inferred from homology"/>
<evidence type="ECO:0000259" key="5">
    <source>
        <dbReference type="Pfam" id="PF01055"/>
    </source>
</evidence>
<evidence type="ECO:0000313" key="9">
    <source>
        <dbReference type="EMBL" id="GAX00449.1"/>
    </source>
</evidence>
<gene>
    <name evidence="9" type="ORF">IWT126_00464</name>
</gene>
<protein>
    <submittedName>
        <fullName evidence="9">Alpha-glucosidase</fullName>
    </submittedName>
</protein>
<sequence length="770" mass="88173">MTTSSFEFTDKNQQVEVTSANKSLTFSIVKPEIIQVFQDYGKSTHSYAVEGDKTVDTKYAVSKDADHVIIKTDALTVKVDADLHVDVYDQDNHPLVIHYDGQRESINQNIDSAHKKIVRSEGHEVAAVDEASKTYYEVLNQLDDDEQFYGLGDKTGFLNKRGYEYDNWNVDEPRPHIETFTHLYKSIPILFGIKQGHPYGLFFDNTYRSHFDLGKESAKYYVYSADDGNLNYYILGGRTLKDVVADYTYLTGVVPLPQRWMLGYQQSRWGYSMDPKRVEEIVDKFEQYHLPLEAIHFDIDYMKGYRVFTWDTDKFADPKGFLTSLRKRGVRVIPILDPGVKQDDDYDIYQEGLKKGYFAKNKDGSVYINRVWPGKSAFPDFGNPDVRKWWGKHCKFLLDKGAAGIWTDMNEPATFDGDMPDDVVMTDEDQPSTAKMMHNVYGHNMAKATYNGIKDATGKRPYVITRAAYAGTQKYSTAWTGDNQSLWHHLQMSIPQLCNLGLSGFSYAGTDIGGFSADTTPELLTRWIEAALFSPLFRNHSALQVRNQEPWVFGKQVLDIYRKFLNLRYRFIPYLYDCFKNETETGLPVMRPLVLNYPDDETVRNMNDEYMVGDNILVAPIVQQGQTARAVYLPEGEWIALDSGVQYSGRTNILANVPIDKLPVFIKKDTLMPWGQAVEHISDKPDTKMTFRLFGNAATYTHYQDDGIDFNYQKGEYNQYVVSVTADGNCQIKLDHHGYAGQYQTIDVQLNDRVVEFKFDDKSDSYVAAK</sequence>
<dbReference type="Proteomes" id="UP000198402">
    <property type="component" value="Unassembled WGS sequence"/>
</dbReference>
<dbReference type="SUPFAM" id="SSF51445">
    <property type="entry name" value="(Trans)glycosidases"/>
    <property type="match status" value="1"/>
</dbReference>
<dbReference type="Gene3D" id="2.60.40.1760">
    <property type="entry name" value="glycosyl hydrolase (family 31)"/>
    <property type="match status" value="1"/>
</dbReference>
<dbReference type="Pfam" id="PF01055">
    <property type="entry name" value="Glyco_hydro_31_2nd"/>
    <property type="match status" value="1"/>
</dbReference>
<dbReference type="PANTHER" id="PTHR22762">
    <property type="entry name" value="ALPHA-GLUCOSIDASE"/>
    <property type="match status" value="1"/>
</dbReference>
<feature type="domain" description="Glycoside hydrolase family 31 TIM barrel" evidence="5">
    <location>
        <begin position="255"/>
        <end position="577"/>
    </location>
</feature>
<dbReference type="PROSITE" id="PS00129">
    <property type="entry name" value="GLYCOSYL_HYDROL_F31_1"/>
    <property type="match status" value="1"/>
</dbReference>
<dbReference type="CDD" id="cd06604">
    <property type="entry name" value="GH31_glucosidase_II_MalA"/>
    <property type="match status" value="1"/>
</dbReference>
<keyword evidence="2 4" id="KW-0378">Hydrolase</keyword>
<dbReference type="InterPro" id="IPR048395">
    <property type="entry name" value="Glyco_hydro_31_C"/>
</dbReference>
<comment type="similarity">
    <text evidence="1 4">Belongs to the glycosyl hydrolase 31 family.</text>
</comment>
<evidence type="ECO:0000259" key="7">
    <source>
        <dbReference type="Pfam" id="PF17137"/>
    </source>
</evidence>
<reference evidence="9 10" key="1">
    <citation type="submission" date="2015-11" db="EMBL/GenBank/DDBJ databases">
        <title>Draft genome sequences of new species of the genus Lactobacillus isolated from orchardgrass silage.</title>
        <authorList>
            <person name="Tohno M."/>
            <person name="Tanizawa Y."/>
            <person name="Arita M."/>
        </authorList>
    </citation>
    <scope>NUCLEOTIDE SEQUENCE [LARGE SCALE GENOMIC DNA]</scope>
    <source>
        <strain evidence="9 10">IWT126</strain>
    </source>
</reference>
<dbReference type="Gene3D" id="2.60.40.1180">
    <property type="entry name" value="Golgi alpha-mannosidase II"/>
    <property type="match status" value="2"/>
</dbReference>
<dbReference type="InterPro" id="IPR011013">
    <property type="entry name" value="Gal_mutarotase_sf_dom"/>
</dbReference>
<dbReference type="GO" id="GO:0030246">
    <property type="term" value="F:carbohydrate binding"/>
    <property type="evidence" value="ECO:0007669"/>
    <property type="project" value="InterPro"/>
</dbReference>
<dbReference type="GO" id="GO:0004553">
    <property type="term" value="F:hydrolase activity, hydrolyzing O-glycosyl compounds"/>
    <property type="evidence" value="ECO:0007669"/>
    <property type="project" value="InterPro"/>
</dbReference>
<evidence type="ECO:0000256" key="2">
    <source>
        <dbReference type="ARBA" id="ARBA00022801"/>
    </source>
</evidence>